<dbReference type="RefSeq" id="WP_090396533.1">
    <property type="nucleotide sequence ID" value="NZ_FNEN01000003.1"/>
</dbReference>
<evidence type="ECO:0000313" key="4">
    <source>
        <dbReference type="EMBL" id="SDI54511.1"/>
    </source>
</evidence>
<name>A0A1G8LFS0_9BACI</name>
<sequence length="390" mass="45301">MFTATSPSGRTVSLLMSTDHAYIDAQAHWYCPVCQERLQLKKGHKRRPHFSHLAHSKCPSSHAESQRHLEGKAVLYQWLREQGADVQLEVFLPASQQRADILVKTKSGTFAIEYQCSAVSREQIRARTEDYRALGIQVIWVLPYERLRRKGKTLHLQTWEWEATWHAEGDLRLFYLQAPSRLWEAHLNAYLSPQKAHAHFATHPLTSSTLEKILAHKSTLTQDPTQRQALLAYKENCRYGKRPPLTPFSTIVQERLLRHKMPIHLHPSEAGWFLPCQTWVSESPLLWQSWLYVQLLQHFEQQTFISRQTLQADEHELANDLQLPIERVQLLVEEYLRLLVRLRVLLWHPDDTFSLFRISHFPGSADEGFAMDQRYAEAACFQITSVALGS</sequence>
<dbReference type="Pfam" id="PF06054">
    <property type="entry name" value="CoiA_nuc"/>
    <property type="match status" value="1"/>
</dbReference>
<feature type="domain" description="Competence protein CoiA nuclease-like" evidence="1">
    <location>
        <begin position="64"/>
        <end position="217"/>
    </location>
</feature>
<dbReference type="AlphaFoldDB" id="A0A1G8LFS0"/>
<organism evidence="4 5">
    <name type="scientific">Natribacillus halophilus</name>
    <dbReference type="NCBI Taxonomy" id="549003"/>
    <lineage>
        <taxon>Bacteria</taxon>
        <taxon>Bacillati</taxon>
        <taxon>Bacillota</taxon>
        <taxon>Bacilli</taxon>
        <taxon>Bacillales</taxon>
        <taxon>Bacillaceae</taxon>
        <taxon>Natribacillus</taxon>
    </lineage>
</organism>
<feature type="domain" description="Competence protein CoiA C-terminal" evidence="3">
    <location>
        <begin position="255"/>
        <end position="366"/>
    </location>
</feature>
<feature type="domain" description="Competence protein CoiA-like N-terminal" evidence="2">
    <location>
        <begin position="23"/>
        <end position="60"/>
    </location>
</feature>
<accession>A0A1G8LFS0</accession>
<protein>
    <submittedName>
        <fullName evidence="4">Competence protein CoiA-like family, contains a predicted nuclease domain</fullName>
    </submittedName>
</protein>
<evidence type="ECO:0000259" key="2">
    <source>
        <dbReference type="Pfam" id="PF25164"/>
    </source>
</evidence>
<gene>
    <name evidence="4" type="ORF">SAMN04488123_10368</name>
</gene>
<proteinExistence type="predicted"/>
<keyword evidence="5" id="KW-1185">Reference proteome</keyword>
<reference evidence="4 5" key="1">
    <citation type="submission" date="2016-10" db="EMBL/GenBank/DDBJ databases">
        <authorList>
            <person name="de Groot N.N."/>
        </authorList>
    </citation>
    <scope>NUCLEOTIDE SEQUENCE [LARGE SCALE GENOMIC DNA]</scope>
    <source>
        <strain evidence="4 5">DSM 21771</strain>
    </source>
</reference>
<dbReference type="InterPro" id="IPR021176">
    <property type="entry name" value="Competence-induced_CoiA"/>
</dbReference>
<dbReference type="PIRSF" id="PIRSF007487">
    <property type="entry name" value="Competence-induced_CoiA_bac"/>
    <property type="match status" value="1"/>
</dbReference>
<dbReference type="EMBL" id="FNEN01000003">
    <property type="protein sequence ID" value="SDI54511.1"/>
    <property type="molecule type" value="Genomic_DNA"/>
</dbReference>
<dbReference type="Pfam" id="PF25164">
    <property type="entry name" value="CoiA_N"/>
    <property type="match status" value="1"/>
</dbReference>
<dbReference type="Pfam" id="PF25166">
    <property type="entry name" value="CoiA_C"/>
    <property type="match status" value="1"/>
</dbReference>
<dbReference type="InterPro" id="IPR057253">
    <property type="entry name" value="CoiA-like_N"/>
</dbReference>
<dbReference type="Proteomes" id="UP000198853">
    <property type="component" value="Unassembled WGS sequence"/>
</dbReference>
<evidence type="ECO:0000313" key="5">
    <source>
        <dbReference type="Proteomes" id="UP000198853"/>
    </source>
</evidence>
<dbReference type="OrthoDB" id="3784230at2"/>
<evidence type="ECO:0000259" key="3">
    <source>
        <dbReference type="Pfam" id="PF25166"/>
    </source>
</evidence>
<dbReference type="InterPro" id="IPR057252">
    <property type="entry name" value="CoiA_C"/>
</dbReference>
<dbReference type="InterPro" id="IPR010330">
    <property type="entry name" value="CoiA_nuc"/>
</dbReference>
<evidence type="ECO:0000259" key="1">
    <source>
        <dbReference type="Pfam" id="PF06054"/>
    </source>
</evidence>